<sequence>MAAPVTHGTLSYEQQEVVVFAERERRANTRPSWSYLAKSALPEVYRQAQRLLQEQYRHEAKAEERTTINEKWAVVEAQIRETMIEEMATLDALGEHVRCWTVCDPAAIEKSLEDATTEQERLDVVLGSRIQLLLKGTQGTFSMSKQMEISDAHLQTRQLDVRTIRGTTRMKV</sequence>
<dbReference type="EMBL" id="AMGW01000007">
    <property type="protein sequence ID" value="EXJ54734.1"/>
    <property type="molecule type" value="Genomic_DNA"/>
</dbReference>
<protein>
    <submittedName>
        <fullName evidence="1">Uncharacterized protein</fullName>
    </submittedName>
</protein>
<dbReference type="AlphaFoldDB" id="W9W861"/>
<dbReference type="HOGENOM" id="CLU_1555092_0_0_1"/>
<dbReference type="RefSeq" id="XP_007762249.1">
    <property type="nucleotide sequence ID" value="XM_007764059.1"/>
</dbReference>
<proteinExistence type="predicted"/>
<organism evidence="1 2">
    <name type="scientific">Cladophialophora yegresii CBS 114405</name>
    <dbReference type="NCBI Taxonomy" id="1182544"/>
    <lineage>
        <taxon>Eukaryota</taxon>
        <taxon>Fungi</taxon>
        <taxon>Dikarya</taxon>
        <taxon>Ascomycota</taxon>
        <taxon>Pezizomycotina</taxon>
        <taxon>Eurotiomycetes</taxon>
        <taxon>Chaetothyriomycetidae</taxon>
        <taxon>Chaetothyriales</taxon>
        <taxon>Herpotrichiellaceae</taxon>
        <taxon>Cladophialophora</taxon>
    </lineage>
</organism>
<gene>
    <name evidence="1" type="ORF">A1O7_10075</name>
</gene>
<accession>W9W861</accession>
<reference evidence="1 2" key="1">
    <citation type="submission" date="2013-03" db="EMBL/GenBank/DDBJ databases">
        <title>The Genome Sequence of Cladophialophora yegresii CBS 114405.</title>
        <authorList>
            <consortium name="The Broad Institute Genomics Platform"/>
            <person name="Cuomo C."/>
            <person name="de Hoog S."/>
            <person name="Gorbushina A."/>
            <person name="Walker B."/>
            <person name="Young S.K."/>
            <person name="Zeng Q."/>
            <person name="Gargeya S."/>
            <person name="Fitzgerald M."/>
            <person name="Haas B."/>
            <person name="Abouelleil A."/>
            <person name="Allen A.W."/>
            <person name="Alvarado L."/>
            <person name="Arachchi H.M."/>
            <person name="Berlin A.M."/>
            <person name="Chapman S.B."/>
            <person name="Gainer-Dewar J."/>
            <person name="Goldberg J."/>
            <person name="Griggs A."/>
            <person name="Gujja S."/>
            <person name="Hansen M."/>
            <person name="Howarth C."/>
            <person name="Imamovic A."/>
            <person name="Ireland A."/>
            <person name="Larimer J."/>
            <person name="McCowan C."/>
            <person name="Murphy C."/>
            <person name="Pearson M."/>
            <person name="Poon T.W."/>
            <person name="Priest M."/>
            <person name="Roberts A."/>
            <person name="Saif S."/>
            <person name="Shea T."/>
            <person name="Sisk P."/>
            <person name="Sykes S."/>
            <person name="Wortman J."/>
            <person name="Nusbaum C."/>
            <person name="Birren B."/>
        </authorList>
    </citation>
    <scope>NUCLEOTIDE SEQUENCE [LARGE SCALE GENOMIC DNA]</scope>
    <source>
        <strain evidence="1 2">CBS 114405</strain>
    </source>
</reference>
<dbReference type="VEuPathDB" id="FungiDB:A1O7_10075"/>
<evidence type="ECO:0000313" key="1">
    <source>
        <dbReference type="EMBL" id="EXJ54734.1"/>
    </source>
</evidence>
<comment type="caution">
    <text evidence="1">The sequence shown here is derived from an EMBL/GenBank/DDBJ whole genome shotgun (WGS) entry which is preliminary data.</text>
</comment>
<name>W9W861_9EURO</name>
<keyword evidence="2" id="KW-1185">Reference proteome</keyword>
<dbReference type="GeneID" id="19184634"/>
<dbReference type="OrthoDB" id="4159351at2759"/>
<dbReference type="Proteomes" id="UP000019473">
    <property type="component" value="Unassembled WGS sequence"/>
</dbReference>
<evidence type="ECO:0000313" key="2">
    <source>
        <dbReference type="Proteomes" id="UP000019473"/>
    </source>
</evidence>